<proteinExistence type="predicted"/>
<dbReference type="EC" id="3.4.22.71" evidence="3"/>
<evidence type="ECO:0000313" key="4">
    <source>
        <dbReference type="Proteomes" id="UP001145072"/>
    </source>
</evidence>
<evidence type="ECO:0000256" key="1">
    <source>
        <dbReference type="ARBA" id="ARBA00022801"/>
    </source>
</evidence>
<reference evidence="3" key="1">
    <citation type="submission" date="2022-06" db="EMBL/GenBank/DDBJ databases">
        <title>Aquibacillus sp. a new bacterium isolated from soil saline samples.</title>
        <authorList>
            <person name="Galisteo C."/>
            <person name="De La Haba R."/>
            <person name="Sanchez-Porro C."/>
            <person name="Ventosa A."/>
        </authorList>
    </citation>
    <scope>NUCLEOTIDE SEQUENCE</scope>
    <source>
        <strain evidence="3">JCM 12387</strain>
    </source>
</reference>
<dbReference type="GO" id="GO:0016787">
    <property type="term" value="F:hydrolase activity"/>
    <property type="evidence" value="ECO:0007669"/>
    <property type="project" value="UniProtKB-KW"/>
</dbReference>
<dbReference type="SUPFAM" id="SSF63817">
    <property type="entry name" value="Sortase"/>
    <property type="match status" value="1"/>
</dbReference>
<dbReference type="Proteomes" id="UP001145072">
    <property type="component" value="Unassembled WGS sequence"/>
</dbReference>
<gene>
    <name evidence="3" type="primary">srtB</name>
    <name evidence="3" type="ORF">NC661_06070</name>
</gene>
<dbReference type="Pfam" id="PF04203">
    <property type="entry name" value="Sortase"/>
    <property type="match status" value="1"/>
</dbReference>
<keyword evidence="1 3" id="KW-0378">Hydrolase</keyword>
<dbReference type="Gene3D" id="2.40.260.10">
    <property type="entry name" value="Sortase"/>
    <property type="match status" value="1"/>
</dbReference>
<dbReference type="InterPro" id="IPR005754">
    <property type="entry name" value="Sortase"/>
</dbReference>
<name>A0A9X4AHQ0_9BACI</name>
<keyword evidence="4" id="KW-1185">Reference proteome</keyword>
<accession>A0A9X4AHQ0</accession>
<dbReference type="RefSeq" id="WP_259870609.1">
    <property type="nucleotide sequence ID" value="NZ_JAMQJZ010000003.1"/>
</dbReference>
<dbReference type="InterPro" id="IPR023365">
    <property type="entry name" value="Sortase_dom-sf"/>
</dbReference>
<dbReference type="InterPro" id="IPR009835">
    <property type="entry name" value="SrtB"/>
</dbReference>
<feature type="active site" description="Acyl-thioester intermediate" evidence="2">
    <location>
        <position position="236"/>
    </location>
</feature>
<dbReference type="CDD" id="cd05826">
    <property type="entry name" value="Sortase_B"/>
    <property type="match status" value="1"/>
</dbReference>
<protein>
    <submittedName>
        <fullName evidence="3">Class B sortase</fullName>
        <ecNumber evidence="3">3.4.22.71</ecNumber>
    </submittedName>
</protein>
<evidence type="ECO:0000256" key="2">
    <source>
        <dbReference type="PIRSR" id="PIRSR605754-1"/>
    </source>
</evidence>
<dbReference type="NCBIfam" id="TIGR03064">
    <property type="entry name" value="sortase_srtB"/>
    <property type="match status" value="1"/>
</dbReference>
<evidence type="ECO:0000313" key="3">
    <source>
        <dbReference type="EMBL" id="MDC3419934.1"/>
    </source>
</evidence>
<feature type="active site" description="Proton donor/acceptor" evidence="2">
    <location>
        <position position="143"/>
    </location>
</feature>
<comment type="caution">
    <text evidence="3">The sequence shown here is derived from an EMBL/GenBank/DDBJ whole genome shotgun (WGS) entry which is preliminary data.</text>
</comment>
<sequence>MNKNRFIILFALSVFLFCMYQVTMQVYAGYQNEQVYEAIRSNYQAVDTLPNKHKQEPKGHLIKEEKPQEVMHAFNPLLEKNADTIGWVTVPNTVIDYPVVKTEDNEFYLDHNFEQENSSAGAIFMDYRNAGDGDDRHTIIYGHHMKDGSMFKQLTKYQSKEFFEENRTITLNTLYQQTKWEVFSAYVTTTDFYYIATQFRSNRDYLGFLNQLQEKSIHDTAMDLSEDDQVLTLSTCSYDFDDARFVVHARRVR</sequence>
<dbReference type="AlphaFoldDB" id="A0A9X4AHQ0"/>
<organism evidence="3 4">
    <name type="scientific">Aquibacillus koreensis</name>
    <dbReference type="NCBI Taxonomy" id="279446"/>
    <lineage>
        <taxon>Bacteria</taxon>
        <taxon>Bacillati</taxon>
        <taxon>Bacillota</taxon>
        <taxon>Bacilli</taxon>
        <taxon>Bacillales</taxon>
        <taxon>Bacillaceae</taxon>
        <taxon>Aquibacillus</taxon>
    </lineage>
</organism>
<dbReference type="EMBL" id="JAMQJZ010000003">
    <property type="protein sequence ID" value="MDC3419934.1"/>
    <property type="molecule type" value="Genomic_DNA"/>
</dbReference>